<dbReference type="InterPro" id="IPR005467">
    <property type="entry name" value="His_kinase_dom"/>
</dbReference>
<dbReference type="CDD" id="cd00082">
    <property type="entry name" value="HisKA"/>
    <property type="match status" value="1"/>
</dbReference>
<dbReference type="SUPFAM" id="SSF47384">
    <property type="entry name" value="Homodimeric domain of signal transducing histidine kinase"/>
    <property type="match status" value="1"/>
</dbReference>
<dbReference type="EC" id="2.7.13.3" evidence="3"/>
<keyword evidence="7" id="KW-0175">Coiled coil</keyword>
<dbReference type="Pfam" id="PF02518">
    <property type="entry name" value="HATPase_c"/>
    <property type="match status" value="1"/>
</dbReference>
<evidence type="ECO:0000256" key="5">
    <source>
        <dbReference type="ARBA" id="ARBA00022679"/>
    </source>
</evidence>
<dbReference type="GO" id="GO:0016020">
    <property type="term" value="C:membrane"/>
    <property type="evidence" value="ECO:0007669"/>
    <property type="project" value="UniProtKB-SubCell"/>
</dbReference>
<dbReference type="Gene3D" id="1.10.287.130">
    <property type="match status" value="1"/>
</dbReference>
<protein>
    <recommendedName>
        <fullName evidence="3">histidine kinase</fullName>
        <ecNumber evidence="3">2.7.13.3</ecNumber>
    </recommendedName>
</protein>
<keyword evidence="8" id="KW-0812">Transmembrane</keyword>
<proteinExistence type="predicted"/>
<keyword evidence="6 11" id="KW-0418">Kinase</keyword>
<feature type="domain" description="HAMP" evidence="10">
    <location>
        <begin position="176"/>
        <end position="233"/>
    </location>
</feature>
<dbReference type="GO" id="GO:0000155">
    <property type="term" value="F:phosphorelay sensor kinase activity"/>
    <property type="evidence" value="ECO:0007669"/>
    <property type="project" value="InterPro"/>
</dbReference>
<dbReference type="InterPro" id="IPR003660">
    <property type="entry name" value="HAMP_dom"/>
</dbReference>
<dbReference type="EMBL" id="CU459003">
    <property type="protein sequence ID" value="CAM74370.1"/>
    <property type="molecule type" value="Genomic_DNA"/>
</dbReference>
<dbReference type="InterPro" id="IPR003594">
    <property type="entry name" value="HATPase_dom"/>
</dbReference>
<keyword evidence="8" id="KW-1133">Transmembrane helix</keyword>
<comment type="catalytic activity">
    <reaction evidence="1">
        <text>ATP + protein L-histidine = ADP + protein N-phospho-L-histidine.</text>
        <dbReference type="EC" id="2.7.13.3"/>
    </reaction>
</comment>
<gene>
    <name evidence="11" type="ORF">MGR_1990</name>
</gene>
<organism evidence="11">
    <name type="scientific">Magnetospirillum gryphiswaldense</name>
    <dbReference type="NCBI Taxonomy" id="55518"/>
    <lineage>
        <taxon>Bacteria</taxon>
        <taxon>Pseudomonadati</taxon>
        <taxon>Pseudomonadota</taxon>
        <taxon>Alphaproteobacteria</taxon>
        <taxon>Rhodospirillales</taxon>
        <taxon>Rhodospirillaceae</taxon>
        <taxon>Magnetospirillum</taxon>
    </lineage>
</organism>
<dbReference type="PRINTS" id="PR00344">
    <property type="entry name" value="BCTRLSENSOR"/>
</dbReference>
<dbReference type="InterPro" id="IPR033414">
    <property type="entry name" value="Sensor_dom"/>
</dbReference>
<evidence type="ECO:0000259" key="10">
    <source>
        <dbReference type="PROSITE" id="PS50885"/>
    </source>
</evidence>
<evidence type="ECO:0000256" key="6">
    <source>
        <dbReference type="ARBA" id="ARBA00022777"/>
    </source>
</evidence>
<keyword evidence="5" id="KW-0808">Transferase</keyword>
<comment type="subcellular location">
    <subcellularLocation>
        <location evidence="2">Membrane</location>
    </subcellularLocation>
</comment>
<dbReference type="SMART" id="SM00388">
    <property type="entry name" value="HisKA"/>
    <property type="match status" value="1"/>
</dbReference>
<dbReference type="InterPro" id="IPR004358">
    <property type="entry name" value="Sig_transdc_His_kin-like_C"/>
</dbReference>
<evidence type="ECO:0000259" key="9">
    <source>
        <dbReference type="PROSITE" id="PS50109"/>
    </source>
</evidence>
<dbReference type="InterPro" id="IPR003661">
    <property type="entry name" value="HisK_dim/P_dom"/>
</dbReference>
<keyword evidence="4" id="KW-0597">Phosphoprotein</keyword>
<dbReference type="Pfam" id="PF00512">
    <property type="entry name" value="HisKA"/>
    <property type="match status" value="1"/>
</dbReference>
<evidence type="ECO:0000313" key="11">
    <source>
        <dbReference type="EMBL" id="CAM74370.1"/>
    </source>
</evidence>
<dbReference type="PROSITE" id="PS50885">
    <property type="entry name" value="HAMP"/>
    <property type="match status" value="1"/>
</dbReference>
<dbReference type="Pfam" id="PF17149">
    <property type="entry name" value="CHASE5"/>
    <property type="match status" value="1"/>
</dbReference>
<dbReference type="InterPro" id="IPR052162">
    <property type="entry name" value="Sensor_kinase/Photoreceptor"/>
</dbReference>
<dbReference type="PANTHER" id="PTHR43304">
    <property type="entry name" value="PHYTOCHROME-LIKE PROTEIN CPH1"/>
    <property type="match status" value="1"/>
</dbReference>
<accession>A4TUR3</accession>
<dbReference type="Gene3D" id="6.10.340.10">
    <property type="match status" value="1"/>
</dbReference>
<feature type="domain" description="Histidine kinase" evidence="9">
    <location>
        <begin position="276"/>
        <end position="489"/>
    </location>
</feature>
<reference evidence="11" key="1">
    <citation type="journal article" date="2007" name="J. Bacteriol.">
        <title>Comparative genome analysis of four magnetotactic bacteria reveals a complex set of group-specific genes implicated in magnetosome biomineralization and function.</title>
        <authorList>
            <person name="Richter M."/>
            <person name="Kube M."/>
            <person name="Bazylinski D.A."/>
            <person name="Lombardot T."/>
            <person name="Gloeckner F.O."/>
            <person name="Reinhardt R."/>
            <person name="Schueler D."/>
        </authorList>
    </citation>
    <scope>NUCLEOTIDE SEQUENCE</scope>
    <source>
        <strain evidence="11">MSR-1</strain>
    </source>
</reference>
<keyword evidence="8" id="KW-0472">Membrane</keyword>
<dbReference type="RefSeq" id="WP_106001993.1">
    <property type="nucleotide sequence ID" value="NZ_CP027527.1"/>
</dbReference>
<dbReference type="InterPro" id="IPR036097">
    <property type="entry name" value="HisK_dim/P_sf"/>
</dbReference>
<dbReference type="PROSITE" id="PS50109">
    <property type="entry name" value="HIS_KIN"/>
    <property type="match status" value="1"/>
</dbReference>
<dbReference type="SMART" id="SM00387">
    <property type="entry name" value="HATPase_c"/>
    <property type="match status" value="1"/>
</dbReference>
<evidence type="ECO:0000256" key="8">
    <source>
        <dbReference type="SAM" id="Phobius"/>
    </source>
</evidence>
<dbReference type="InterPro" id="IPR036890">
    <property type="entry name" value="HATPase_C_sf"/>
</dbReference>
<dbReference type="SUPFAM" id="SSF55874">
    <property type="entry name" value="ATPase domain of HSP90 chaperone/DNA topoisomerase II/histidine kinase"/>
    <property type="match status" value="1"/>
</dbReference>
<evidence type="ECO:0000256" key="1">
    <source>
        <dbReference type="ARBA" id="ARBA00000085"/>
    </source>
</evidence>
<evidence type="ECO:0000256" key="7">
    <source>
        <dbReference type="SAM" id="Coils"/>
    </source>
</evidence>
<evidence type="ECO:0000256" key="2">
    <source>
        <dbReference type="ARBA" id="ARBA00004370"/>
    </source>
</evidence>
<dbReference type="AlphaFoldDB" id="A4TUR3"/>
<name>A4TUR3_9PROT</name>
<sequence>MNKHRPSLRGIGLRVLVLIVLFSSMVTLVSTGLQLYLDYRHDMGMIDNRLRDIGNSSPDSLAVALWNVDAAGLRLHLDGLLRLPDIQFAEVRETTSGVAKPLRVQAGIQGDGPSRGRDYPLLRENRGQTRQIGVLRVEASLDGVHDRLREKVMIILASQGIKTFIVSLFTLYIVHRLITRHLVTIAQYFSRYDAHGSAPPLKLNRRQPSTPDELDQLTASFATMATNLEAAYRELSGVNAELERDIAERQARERVLQQTLDNLAAANRELERFAFVASHDLQEPLRSIVSFAQLLSRQYAGQLDQRADEYIGFIVSGGQRMHALINDLLTYTRVDGQMAEFTTFSSAESCAQAMENLDEAIKSSDAHIQVAALPVIVGDPIQVMQLFQNLLANAIKFQPPGQQPVITVGACQEGAMWRFTITDNGIGMDLSGPDPFEIFRRQHPAHKYPGTGIGLAICKRIVERHGGTIWIESPAEAGTRFHFTLPGATHNARPMK</sequence>
<feature type="transmembrane region" description="Helical" evidence="8">
    <location>
        <begin position="12"/>
        <end position="37"/>
    </location>
</feature>
<dbReference type="PANTHER" id="PTHR43304:SF1">
    <property type="entry name" value="PAC DOMAIN-CONTAINING PROTEIN"/>
    <property type="match status" value="1"/>
</dbReference>
<feature type="transmembrane region" description="Helical" evidence="8">
    <location>
        <begin position="152"/>
        <end position="174"/>
    </location>
</feature>
<evidence type="ECO:0000256" key="4">
    <source>
        <dbReference type="ARBA" id="ARBA00022553"/>
    </source>
</evidence>
<evidence type="ECO:0000256" key="3">
    <source>
        <dbReference type="ARBA" id="ARBA00012438"/>
    </source>
</evidence>
<dbReference type="Gene3D" id="3.30.565.10">
    <property type="entry name" value="Histidine kinase-like ATPase, C-terminal domain"/>
    <property type="match status" value="1"/>
</dbReference>
<feature type="coiled-coil region" evidence="7">
    <location>
        <begin position="225"/>
        <end position="259"/>
    </location>
</feature>